<feature type="transmembrane region" description="Helical" evidence="2">
    <location>
        <begin position="35"/>
        <end position="53"/>
    </location>
</feature>
<keyword evidence="5" id="KW-1185">Reference proteome</keyword>
<proteinExistence type="predicted"/>
<evidence type="ECO:0000313" key="4">
    <source>
        <dbReference type="EMBL" id="MCH6159794.1"/>
    </source>
</evidence>
<organism evidence="4 5">
    <name type="scientific">Streptomyces marispadix</name>
    <dbReference type="NCBI Taxonomy" id="2922868"/>
    <lineage>
        <taxon>Bacteria</taxon>
        <taxon>Bacillati</taxon>
        <taxon>Actinomycetota</taxon>
        <taxon>Actinomycetes</taxon>
        <taxon>Kitasatosporales</taxon>
        <taxon>Streptomycetaceae</taxon>
        <taxon>Streptomyces</taxon>
    </lineage>
</organism>
<evidence type="ECO:0000259" key="3">
    <source>
        <dbReference type="Pfam" id="PF01882"/>
    </source>
</evidence>
<evidence type="ECO:0000256" key="1">
    <source>
        <dbReference type="SAM" id="MobiDB-lite"/>
    </source>
</evidence>
<feature type="compositionally biased region" description="Gly residues" evidence="1">
    <location>
        <begin position="441"/>
        <end position="452"/>
    </location>
</feature>
<feature type="compositionally biased region" description="Low complexity" evidence="1">
    <location>
        <begin position="456"/>
        <end position="471"/>
    </location>
</feature>
<sequence length="521" mass="55180">MRTALSGLTTRGRSFLAAGMAAAVCAYVLGQADLLRVGMLLAALPLVCVLVLYRTRYRVTGSRRLSPARVTVRSEARVRLRLDNVSRLPTGLLMLEDRVPYVLGPRPRFVLDRVEPGGQREVSYRVRSDMRGSYPLGPLQLRLTDPFGMCELTRSFSTYDTLTVVPRTVPLPPVRLTGDATGYGDGRHRSLALAGEDDVIPRGYRHGDDLRRVHWRSTARYGELMVRREEQPQKARCTVLLDTRRGAYAGSGPDSSFEWAVSAAASVCVHLLERGYAVRLLTDTGTMVPGPEGIGFAGDPSDTAGLLLDTLALLEQSDQEGMSYAYDMLRGVAGGQEGLLVAFLGALDEEQAMTVARMRQRTSKAVAFFSASDFSASDFSGPETGTAGGEAEQVPRAGAEFAMEGAMAEGAARERSGAQDAATEGSAVGGAAPAGAPGSDGAVGAGQPGTGTSGEAPTATAAPSRAAQPAPDMTDPVETADDDALRVLREAGWTALTGGPGRAMDELWQRADEVTVRGTHS</sequence>
<feature type="domain" description="DUF58" evidence="3">
    <location>
        <begin position="202"/>
        <end position="293"/>
    </location>
</feature>
<dbReference type="PANTHER" id="PTHR34351">
    <property type="entry name" value="SLR1927 PROTEIN-RELATED"/>
    <property type="match status" value="1"/>
</dbReference>
<dbReference type="EMBL" id="JAKWJU010000002">
    <property type="protein sequence ID" value="MCH6159794.1"/>
    <property type="molecule type" value="Genomic_DNA"/>
</dbReference>
<keyword evidence="2" id="KW-0812">Transmembrane</keyword>
<dbReference type="PANTHER" id="PTHR34351:SF1">
    <property type="entry name" value="SLR1927 PROTEIN"/>
    <property type="match status" value="1"/>
</dbReference>
<reference evidence="4" key="1">
    <citation type="submission" date="2022-03" db="EMBL/GenBank/DDBJ databases">
        <authorList>
            <person name="Santos J.D.N."/>
            <person name="Kallscheuer N."/>
            <person name="Jogler C."/>
            <person name="Lage O.M."/>
        </authorList>
    </citation>
    <scope>NUCLEOTIDE SEQUENCE</scope>
    <source>
        <strain evidence="4">M600PL45_2</strain>
    </source>
</reference>
<evidence type="ECO:0000256" key="2">
    <source>
        <dbReference type="SAM" id="Phobius"/>
    </source>
</evidence>
<reference evidence="4" key="2">
    <citation type="journal article" date="2023" name="Int. J. Syst. Evol. Microbiol.">
        <title>Streptomyces marispadix sp. nov., isolated from marine beach sediment of the Northern Coast of Portugal.</title>
        <authorList>
            <person name="dos Santos J.D.N."/>
            <person name="Vitorino I.R."/>
            <person name="Kallscheuer N."/>
            <person name="Srivastava A."/>
            <person name="Krautwurst S."/>
            <person name="Marz M."/>
            <person name="Jogler C."/>
            <person name="Lobo Da Cunha A."/>
            <person name="Catita J."/>
            <person name="Goncalves H."/>
            <person name="Gonzalez I."/>
            <person name="Reyes F."/>
            <person name="Lage O.M."/>
        </authorList>
    </citation>
    <scope>NUCLEOTIDE SEQUENCE</scope>
    <source>
        <strain evidence="4">M600PL45_2</strain>
    </source>
</reference>
<name>A0ABS9SU32_9ACTN</name>
<comment type="caution">
    <text evidence="4">The sequence shown here is derived from an EMBL/GenBank/DDBJ whole genome shotgun (WGS) entry which is preliminary data.</text>
</comment>
<evidence type="ECO:0000313" key="5">
    <source>
        <dbReference type="Proteomes" id="UP001166784"/>
    </source>
</evidence>
<gene>
    <name evidence="4" type="ORF">MMA15_04980</name>
</gene>
<dbReference type="Proteomes" id="UP001166784">
    <property type="component" value="Unassembled WGS sequence"/>
</dbReference>
<dbReference type="InterPro" id="IPR002881">
    <property type="entry name" value="DUF58"/>
</dbReference>
<keyword evidence="2" id="KW-1133">Transmembrane helix</keyword>
<dbReference type="RefSeq" id="WP_241063005.1">
    <property type="nucleotide sequence ID" value="NZ_JAKWJU010000002.1"/>
</dbReference>
<dbReference type="Pfam" id="PF01882">
    <property type="entry name" value="DUF58"/>
    <property type="match status" value="1"/>
</dbReference>
<feature type="compositionally biased region" description="Low complexity" evidence="1">
    <location>
        <begin position="425"/>
        <end position="440"/>
    </location>
</feature>
<feature type="region of interest" description="Disordered" evidence="1">
    <location>
        <begin position="407"/>
        <end position="484"/>
    </location>
</feature>
<accession>A0ABS9SU32</accession>
<feature type="transmembrane region" description="Helical" evidence="2">
    <location>
        <begin position="12"/>
        <end position="29"/>
    </location>
</feature>
<keyword evidence="2" id="KW-0472">Membrane</keyword>
<protein>
    <submittedName>
        <fullName evidence="4">DUF58 domain-containing protein</fullName>
    </submittedName>
</protein>